<dbReference type="PANTHER" id="PTHR30160">
    <property type="entry name" value="TETRAACYLDISACCHARIDE 4'-KINASE-RELATED"/>
    <property type="match status" value="1"/>
</dbReference>
<dbReference type="Gene3D" id="3.40.50.2000">
    <property type="entry name" value="Glycogen Phosphorylase B"/>
    <property type="match status" value="2"/>
</dbReference>
<dbReference type="SUPFAM" id="SSF53756">
    <property type="entry name" value="UDP-Glycosyltransferase/glycogen phosphorylase"/>
    <property type="match status" value="1"/>
</dbReference>
<organism evidence="3 4">
    <name type="scientific">Vibrio agarivorans</name>
    <dbReference type="NCBI Taxonomy" id="153622"/>
    <lineage>
        <taxon>Bacteria</taxon>
        <taxon>Pseudomonadati</taxon>
        <taxon>Pseudomonadota</taxon>
        <taxon>Gammaproteobacteria</taxon>
        <taxon>Vibrionales</taxon>
        <taxon>Vibrionaceae</taxon>
        <taxon>Vibrio</taxon>
    </lineage>
</organism>
<reference evidence="3" key="1">
    <citation type="submission" date="2024-05" db="EMBL/GenBank/DDBJ databases">
        <title>Genome Sequences of Four Agar- Degrading Marine Bacteria.</title>
        <authorList>
            <person name="Phillips E.K."/>
            <person name="Shaffer J.C."/>
            <person name="Henson M.W."/>
            <person name="Temperton B."/>
            <person name="Thrash C.J."/>
            <person name="Martin M.O."/>
        </authorList>
    </citation>
    <scope>NUCLEOTIDE SEQUENCE</scope>
    <source>
        <strain evidence="3">EKP203</strain>
    </source>
</reference>
<dbReference type="RefSeq" id="WP_289960292.1">
    <property type="nucleotide sequence ID" value="NZ_JAUEOZ010000001.1"/>
</dbReference>
<dbReference type="Pfam" id="PF01075">
    <property type="entry name" value="Glyco_transf_9"/>
    <property type="match status" value="1"/>
</dbReference>
<proteinExistence type="predicted"/>
<dbReference type="Proteomes" id="UP001169719">
    <property type="component" value="Unassembled WGS sequence"/>
</dbReference>
<evidence type="ECO:0000313" key="3">
    <source>
        <dbReference type="EMBL" id="MDN2479969.1"/>
    </source>
</evidence>
<name>A0ABT7XW16_9VIBR</name>
<accession>A0ABT7XW16</accession>
<gene>
    <name evidence="3" type="ORF">QWJ08_00820</name>
</gene>
<dbReference type="InterPro" id="IPR051199">
    <property type="entry name" value="LPS_LOS_Heptosyltrfase"/>
</dbReference>
<comment type="caution">
    <text evidence="3">The sequence shown here is derived from an EMBL/GenBank/DDBJ whole genome shotgun (WGS) entry which is preliminary data.</text>
</comment>
<evidence type="ECO:0000256" key="2">
    <source>
        <dbReference type="ARBA" id="ARBA00022679"/>
    </source>
</evidence>
<keyword evidence="2" id="KW-0808">Transferase</keyword>
<sequence>MLVNAEAVKRVAVLVPHRDQFGNITTQLPLFCALKREYPQAQIIIYSKSDNSQLLVDCDVAQEVRNYASWSTMRLIKDLNKHQFDELYNIYSGSERIHLVSMLSNAKRKYAFSNSKLVDRFGLYDEHLFTQKGHQYIALNNLGLINNVKQRHFDTTIIKDIVEVRNVGRSNKIVLLPGGGAGKFKVWPIHHYCELVKALDCAFPSQFEFIFVLGPKESEKKYAILEALQGLRFDVVESPTVPELVKLALETKLTVANDCGPCHIFQMLQAPMIMIWGWELKHGVSKSPYHVLTEWYQAHSESWCVFPSEQKKTIDSVEVEHVASLACMQLNRC</sequence>
<protein>
    <submittedName>
        <fullName evidence="3">Glycosyltransferase family 9 protein</fullName>
    </submittedName>
</protein>
<evidence type="ECO:0000256" key="1">
    <source>
        <dbReference type="ARBA" id="ARBA00022676"/>
    </source>
</evidence>
<keyword evidence="4" id="KW-1185">Reference proteome</keyword>
<keyword evidence="1" id="KW-0328">Glycosyltransferase</keyword>
<dbReference type="EMBL" id="JAUEOZ010000001">
    <property type="protein sequence ID" value="MDN2479969.1"/>
    <property type="molecule type" value="Genomic_DNA"/>
</dbReference>
<evidence type="ECO:0000313" key="4">
    <source>
        <dbReference type="Proteomes" id="UP001169719"/>
    </source>
</evidence>
<dbReference type="InterPro" id="IPR002201">
    <property type="entry name" value="Glyco_trans_9"/>
</dbReference>